<reference evidence="1 2" key="1">
    <citation type="submission" date="2024-08" db="EMBL/GenBank/DDBJ databases">
        <authorList>
            <person name="Cucini C."/>
            <person name="Frati F."/>
        </authorList>
    </citation>
    <scope>NUCLEOTIDE SEQUENCE [LARGE SCALE GENOMIC DNA]</scope>
</reference>
<evidence type="ECO:0000313" key="1">
    <source>
        <dbReference type="EMBL" id="CAL8130616.1"/>
    </source>
</evidence>
<comment type="caution">
    <text evidence="1">The sequence shown here is derived from an EMBL/GenBank/DDBJ whole genome shotgun (WGS) entry which is preliminary data.</text>
</comment>
<name>A0ABP1RM49_9HEXA</name>
<keyword evidence="2" id="KW-1185">Reference proteome</keyword>
<accession>A0ABP1RM49</accession>
<organism evidence="1 2">
    <name type="scientific">Orchesella dallaii</name>
    <dbReference type="NCBI Taxonomy" id="48710"/>
    <lineage>
        <taxon>Eukaryota</taxon>
        <taxon>Metazoa</taxon>
        <taxon>Ecdysozoa</taxon>
        <taxon>Arthropoda</taxon>
        <taxon>Hexapoda</taxon>
        <taxon>Collembola</taxon>
        <taxon>Entomobryomorpha</taxon>
        <taxon>Entomobryoidea</taxon>
        <taxon>Orchesellidae</taxon>
        <taxon>Orchesellinae</taxon>
        <taxon>Orchesella</taxon>
    </lineage>
</organism>
<proteinExistence type="predicted"/>
<dbReference type="EMBL" id="CAXLJM020000083">
    <property type="protein sequence ID" value="CAL8130616.1"/>
    <property type="molecule type" value="Genomic_DNA"/>
</dbReference>
<evidence type="ECO:0000313" key="2">
    <source>
        <dbReference type="Proteomes" id="UP001642540"/>
    </source>
</evidence>
<gene>
    <name evidence="1" type="ORF">ODALV1_LOCUS23808</name>
</gene>
<sequence>MLPSTNAVCCNSYTPGICADCSDAAGFTDGYVLGSCPAVKGDCNIFGCNCVNGCRQPPVGKKGCAPTAHLHSPRLAKSDKHCWLLDKNEKCNGREFWRSPNNLVYTN</sequence>
<dbReference type="Proteomes" id="UP001642540">
    <property type="component" value="Unassembled WGS sequence"/>
</dbReference>
<protein>
    <submittedName>
        <fullName evidence="1">Uncharacterized protein</fullName>
    </submittedName>
</protein>